<keyword evidence="2" id="KW-0067">ATP-binding</keyword>
<sequence length="235" mass="26651">MSTILNDSTPLERYGHNLTELAKLGAFSPLSGQDAVINRLFQVLLRENKCNPVLLGSHEAGRWAALIEVTRRMAIGDAPDLLPDKQVIVLDYEALLAGLPEHIFRPRVVKSYSFDALIHAKPGSEERAFLERLRGQPSLEEKDTPTKRLQLLFTAMHQAAGSFLLLVDHFHRIVGGEWDRYPIDVAPLLKPMLARRQIQLIGACTLEHYRQHIERDAAIQRRCQEICMPEVKDHP</sequence>
<accession>A0ABQ3UTD5</accession>
<dbReference type="InterPro" id="IPR027417">
    <property type="entry name" value="P-loop_NTPase"/>
</dbReference>
<gene>
    <name evidence="3" type="ORF">KSB_43800</name>
</gene>
<evidence type="ECO:0000313" key="4">
    <source>
        <dbReference type="Proteomes" id="UP000654345"/>
    </source>
</evidence>
<dbReference type="InterPro" id="IPR050130">
    <property type="entry name" value="ClpA_ClpB"/>
</dbReference>
<dbReference type="Proteomes" id="UP000654345">
    <property type="component" value="Unassembled WGS sequence"/>
</dbReference>
<protein>
    <submittedName>
        <fullName evidence="3">Uncharacterized protein</fullName>
    </submittedName>
</protein>
<dbReference type="Gene3D" id="3.40.50.300">
    <property type="entry name" value="P-loop containing nucleotide triphosphate hydrolases"/>
    <property type="match status" value="1"/>
</dbReference>
<evidence type="ECO:0000313" key="3">
    <source>
        <dbReference type="EMBL" id="GHO55905.1"/>
    </source>
</evidence>
<dbReference type="RefSeq" id="WP_201372528.1">
    <property type="nucleotide sequence ID" value="NZ_BNJG01000002.1"/>
</dbReference>
<reference evidence="3 4" key="1">
    <citation type="journal article" date="2021" name="Int. J. Syst. Evol. Microbiol.">
        <title>Reticulibacter mediterranei gen. nov., sp. nov., within the new family Reticulibacteraceae fam. nov., and Ktedonospora formicarum gen. nov., sp. nov., Ktedonobacter robiniae sp. nov., Dictyobacter formicarum sp. nov. and Dictyobacter arantiisoli sp. nov., belonging to the class Ktedonobacteria.</title>
        <authorList>
            <person name="Yabe S."/>
            <person name="Zheng Y."/>
            <person name="Wang C.M."/>
            <person name="Sakai Y."/>
            <person name="Abe K."/>
            <person name="Yokota A."/>
            <person name="Donadio S."/>
            <person name="Cavaletti L."/>
            <person name="Monciardini P."/>
        </authorList>
    </citation>
    <scope>NUCLEOTIDE SEQUENCE [LARGE SCALE GENOMIC DNA]</scope>
    <source>
        <strain evidence="3 4">SOSP1-30</strain>
    </source>
</reference>
<dbReference type="PANTHER" id="PTHR11638">
    <property type="entry name" value="ATP-DEPENDENT CLP PROTEASE"/>
    <property type="match status" value="1"/>
</dbReference>
<keyword evidence="4" id="KW-1185">Reference proteome</keyword>
<proteinExistence type="predicted"/>
<comment type="caution">
    <text evidence="3">The sequence shown here is derived from an EMBL/GenBank/DDBJ whole genome shotgun (WGS) entry which is preliminary data.</text>
</comment>
<evidence type="ECO:0000256" key="1">
    <source>
        <dbReference type="ARBA" id="ARBA00022741"/>
    </source>
</evidence>
<dbReference type="SUPFAM" id="SSF52540">
    <property type="entry name" value="P-loop containing nucleoside triphosphate hydrolases"/>
    <property type="match status" value="1"/>
</dbReference>
<organism evidence="3 4">
    <name type="scientific">Ktedonobacter robiniae</name>
    <dbReference type="NCBI Taxonomy" id="2778365"/>
    <lineage>
        <taxon>Bacteria</taxon>
        <taxon>Bacillati</taxon>
        <taxon>Chloroflexota</taxon>
        <taxon>Ktedonobacteria</taxon>
        <taxon>Ktedonobacterales</taxon>
        <taxon>Ktedonobacteraceae</taxon>
        <taxon>Ktedonobacter</taxon>
    </lineage>
</organism>
<dbReference type="PANTHER" id="PTHR11638:SF18">
    <property type="entry name" value="HEAT SHOCK PROTEIN 104"/>
    <property type="match status" value="1"/>
</dbReference>
<name>A0ABQ3UTD5_9CHLR</name>
<dbReference type="EMBL" id="BNJG01000002">
    <property type="protein sequence ID" value="GHO55905.1"/>
    <property type="molecule type" value="Genomic_DNA"/>
</dbReference>
<keyword evidence="1" id="KW-0547">Nucleotide-binding</keyword>
<evidence type="ECO:0000256" key="2">
    <source>
        <dbReference type="ARBA" id="ARBA00022840"/>
    </source>
</evidence>